<reference evidence="1 2" key="1">
    <citation type="submission" date="2020-06" db="EMBL/GenBank/DDBJ databases">
        <authorList>
            <person name="Li R."/>
            <person name="Bekaert M."/>
        </authorList>
    </citation>
    <scope>NUCLEOTIDE SEQUENCE [LARGE SCALE GENOMIC DNA]</scope>
    <source>
        <strain evidence="2">wild</strain>
    </source>
</reference>
<dbReference type="AlphaFoldDB" id="A0A6J8CB21"/>
<dbReference type="PANTHER" id="PTHR31630">
    <property type="entry name" value="PHYTANOYL-COA DIOXYGENASE-RELATED-RELATED"/>
    <property type="match status" value="1"/>
</dbReference>
<dbReference type="InterPro" id="IPR008775">
    <property type="entry name" value="Phytyl_CoA_dOase-like"/>
</dbReference>
<proteinExistence type="predicted"/>
<keyword evidence="2" id="KW-1185">Reference proteome</keyword>
<dbReference type="EMBL" id="CACVKT020005205">
    <property type="protein sequence ID" value="CAC5393618.1"/>
    <property type="molecule type" value="Genomic_DNA"/>
</dbReference>
<name>A0A6J8CB21_MYTCO</name>
<gene>
    <name evidence="1" type="ORF">MCOR_28465</name>
</gene>
<accession>A0A6J8CB21</accession>
<sequence>MESLSNRILHEVFIKVDGNVKELHRYICKLLKKPEQSVNSSSLHYKVKKVINEIKRLKKNCDKSQLETFYKQNFELPHQNLKRKSNEIISDDVSKSKQNKKSVCGDSCSETIKHLSNKRFATGEKVLTAGLREVSNGKASTYVSCTNEIIKDIEITTKNSHGKQFDVSKLSLNLLEFIQNQQIHTPSTTIIQEDIFLKPELLVGKYFIHTWTDNGQDEQWKGRIYSYDGGLFEVQYNDKDGKLNQELYELTCEEMKTDFAAAYFVFLKSERKCRTEQTFLACTNMDRKAIQKQLTENGFCVVPNVVPEENCNEYLQTFQKWYASFKEDGQRMRTWKSIIKTHRIGHFEAAWKCRLHSKPVFEKIWGTDKLLTSVDAVALTPPAEKDGQFREPGGCWLHLDQSVKRLGNHAYQGAVYVEETTKQNYCFRVLKNSHAHHSAFFQKFPKAADKTRQFEFFKLNKTQRKWYEDQGCPLTYVPVPKGGMVLWDSRTVHDTDPPEVGRPKADKWRCVVFVSMTPAFWADESCHEFKQGVYEKMQLTTHWSSQGQKAFVNYKPKKRKSDGAFIDEQSIEELPPVAKTMQVKLLMGVEKYNFDDGKPNGPPAPTWIP</sequence>
<evidence type="ECO:0000313" key="2">
    <source>
        <dbReference type="Proteomes" id="UP000507470"/>
    </source>
</evidence>
<organism evidence="1 2">
    <name type="scientific">Mytilus coruscus</name>
    <name type="common">Sea mussel</name>
    <dbReference type="NCBI Taxonomy" id="42192"/>
    <lineage>
        <taxon>Eukaryota</taxon>
        <taxon>Metazoa</taxon>
        <taxon>Spiralia</taxon>
        <taxon>Lophotrochozoa</taxon>
        <taxon>Mollusca</taxon>
        <taxon>Bivalvia</taxon>
        <taxon>Autobranchia</taxon>
        <taxon>Pteriomorphia</taxon>
        <taxon>Mytilida</taxon>
        <taxon>Mytiloidea</taxon>
        <taxon>Mytilidae</taxon>
        <taxon>Mytilinae</taxon>
        <taxon>Mytilus</taxon>
    </lineage>
</organism>
<dbReference type="OrthoDB" id="445007at2759"/>
<dbReference type="PANTHER" id="PTHR31630:SF6">
    <property type="entry name" value="PHYTANOYL-COA DIOXYGENASE-RELATED"/>
    <property type="match status" value="1"/>
</dbReference>
<dbReference type="Pfam" id="PF05721">
    <property type="entry name" value="PhyH"/>
    <property type="match status" value="1"/>
</dbReference>
<dbReference type="Proteomes" id="UP000507470">
    <property type="component" value="Unassembled WGS sequence"/>
</dbReference>
<protein>
    <submittedName>
        <fullName evidence="1">Uncharacterized protein</fullName>
    </submittedName>
</protein>
<dbReference type="SUPFAM" id="SSF51197">
    <property type="entry name" value="Clavaminate synthase-like"/>
    <property type="match status" value="1"/>
</dbReference>
<evidence type="ECO:0000313" key="1">
    <source>
        <dbReference type="EMBL" id="CAC5393618.1"/>
    </source>
</evidence>
<dbReference type="Gene3D" id="2.60.120.620">
    <property type="entry name" value="q2cbj1_9rhob like domain"/>
    <property type="match status" value="1"/>
</dbReference>